<feature type="region of interest" description="Disordered" evidence="1">
    <location>
        <begin position="94"/>
        <end position="113"/>
    </location>
</feature>
<sequence>MDKLRRLDLILLFGSLFFILLYLRQSNHTMLEPSFSIPISTKFYKNSHHSTIGEELPRPVVVDFKDNNEKYLVLVSHEPSIKIYKLGPTAIKSTKKMKDNTNGNSNSKSKSKISTPVLYKKKSLLVSMNSQKYNKIGITRGTRPVGLGVGSIKKKRKENDGNNKSSEEKIIIVVTESWQIICFDSELNTLWQVYAQSQVLPKNTIFQELTILITPHEIFEGDLGMVVVGGRVSQKIKIKQDQPEEGPNHSSHENTNDNSQKVTISKNFEYFCFAARNGKLRWKSTPAFHNAETASAYGAASGVHFVSQFKSAQINTILTNWRVFRESVLYQLPYSWRSKFDSHLRLATFQRDRSSRETTGIRYSKDKFNEKLLKEPPNALVSHVKNGIDVVHLYTGVQICYIPLTSHGSYGDLSGNFMINHIESTLSHDYIQKINQASAPHRKNDADFYTGNRHLRLKHYSADNHQFPRLSLNSKGSINWKIPICLAQANSDLIKREPLWNNTICTYSDLLKSSNGASSDSFGDGKLRISLLDPILIPDLETKYRRYLSIFAISNGNLLAVSHNGQIRWSINTNANWIANFDEDEQNPLFDQIFTPILQPFKNNILLIGKKNGLIIESTNGKILTSFEIPNYLDSPISSPWAIVEDFNGDGISDLIIETRKAYIGFSQRQSALQSASIPAILFFFLVFYLITLAIFFYNNSPRTNKDNYRARKKKRGRKSSSILNERFHM</sequence>
<evidence type="ECO:0000256" key="2">
    <source>
        <dbReference type="SAM" id="Phobius"/>
    </source>
</evidence>
<feature type="compositionally biased region" description="Basic and acidic residues" evidence="1">
    <location>
        <begin position="238"/>
        <end position="255"/>
    </location>
</feature>
<evidence type="ECO:0000313" key="3">
    <source>
        <dbReference type="EMBL" id="KAJ3435019.1"/>
    </source>
</evidence>
<name>A0AAV7Z202_9EUKA</name>
<feature type="region of interest" description="Disordered" evidence="1">
    <location>
        <begin position="708"/>
        <end position="730"/>
    </location>
</feature>
<keyword evidence="2" id="KW-0472">Membrane</keyword>
<dbReference type="PANTHER" id="PTHR34284:SF1">
    <property type="entry name" value="FG-GAP REPEAT-CONTAINING PROTEIN"/>
    <property type="match status" value="1"/>
</dbReference>
<organism evidence="3 4">
    <name type="scientific">Anaeramoeba flamelloides</name>
    <dbReference type="NCBI Taxonomy" id="1746091"/>
    <lineage>
        <taxon>Eukaryota</taxon>
        <taxon>Metamonada</taxon>
        <taxon>Anaeramoebidae</taxon>
        <taxon>Anaeramoeba</taxon>
    </lineage>
</organism>
<accession>A0AAV7Z202</accession>
<proteinExistence type="predicted"/>
<evidence type="ECO:0000313" key="4">
    <source>
        <dbReference type="Proteomes" id="UP001146793"/>
    </source>
</evidence>
<dbReference type="AlphaFoldDB" id="A0AAV7Z202"/>
<comment type="caution">
    <text evidence="3">The sequence shown here is derived from an EMBL/GenBank/DDBJ whole genome shotgun (WGS) entry which is preliminary data.</text>
</comment>
<dbReference type="Proteomes" id="UP001146793">
    <property type="component" value="Unassembled WGS sequence"/>
</dbReference>
<dbReference type="EMBL" id="JANTQA010000042">
    <property type="protein sequence ID" value="KAJ3435019.1"/>
    <property type="molecule type" value="Genomic_DNA"/>
</dbReference>
<dbReference type="PANTHER" id="PTHR34284">
    <property type="entry name" value="FG-GAP REPEAT-CONTAINING PROTEIN"/>
    <property type="match status" value="1"/>
</dbReference>
<keyword evidence="2" id="KW-0812">Transmembrane</keyword>
<evidence type="ECO:0000256" key="1">
    <source>
        <dbReference type="SAM" id="MobiDB-lite"/>
    </source>
</evidence>
<reference evidence="3" key="1">
    <citation type="submission" date="2022-08" db="EMBL/GenBank/DDBJ databases">
        <title>Novel sulphate-reducing endosymbionts in the free-living metamonad Anaeramoeba.</title>
        <authorList>
            <person name="Jerlstrom-Hultqvist J."/>
            <person name="Cepicka I."/>
            <person name="Gallot-Lavallee L."/>
            <person name="Salas-Leiva D."/>
            <person name="Curtis B.A."/>
            <person name="Zahonova K."/>
            <person name="Pipaliya S."/>
            <person name="Dacks J."/>
            <person name="Roger A.J."/>
        </authorList>
    </citation>
    <scope>NUCLEOTIDE SEQUENCE</scope>
    <source>
        <strain evidence="3">Busselton2</strain>
    </source>
</reference>
<feature type="transmembrane region" description="Helical" evidence="2">
    <location>
        <begin position="676"/>
        <end position="698"/>
    </location>
</feature>
<gene>
    <name evidence="3" type="ORF">M0812_02149</name>
</gene>
<keyword evidence="2" id="KW-1133">Transmembrane helix</keyword>
<feature type="region of interest" description="Disordered" evidence="1">
    <location>
        <begin position="237"/>
        <end position="259"/>
    </location>
</feature>
<protein>
    <submittedName>
        <fullName evidence="3">Fg-gap repeat-containing protein</fullName>
    </submittedName>
</protein>